<reference evidence="3 4" key="1">
    <citation type="submission" date="2018-01" db="EMBL/GenBank/DDBJ databases">
        <title>Draft genome of the strawberry crown rot pathogen Phytophthora cactorum.</title>
        <authorList>
            <person name="Armitage A.D."/>
            <person name="Lysoe E."/>
            <person name="Nellist C.F."/>
            <person name="Harrison R.J."/>
            <person name="Brurberg M.B."/>
        </authorList>
    </citation>
    <scope>NUCLEOTIDE SEQUENCE [LARGE SCALE GENOMIC DNA]</scope>
    <source>
        <strain evidence="3 4">10300</strain>
    </source>
</reference>
<gene>
    <name evidence="3" type="ORF">PC110_g7567</name>
    <name evidence="2" type="ORF">PC129_g15748</name>
</gene>
<evidence type="ECO:0000313" key="4">
    <source>
        <dbReference type="Proteomes" id="UP000251314"/>
    </source>
</evidence>
<accession>A0A329SHB9</accession>
<protein>
    <submittedName>
        <fullName evidence="3">Uncharacterized protein</fullName>
    </submittedName>
</protein>
<comment type="caution">
    <text evidence="3">The sequence shown here is derived from an EMBL/GenBank/DDBJ whole genome shotgun (WGS) entry which is preliminary data.</text>
</comment>
<feature type="compositionally biased region" description="Basic and acidic residues" evidence="1">
    <location>
        <begin position="36"/>
        <end position="51"/>
    </location>
</feature>
<reference evidence="2" key="2">
    <citation type="submission" date="2018-05" db="EMBL/GenBank/DDBJ databases">
        <title>Effector identification in a new, highly contiguous assembly of the strawberry crown rot pathogen Phytophthora cactorum.</title>
        <authorList>
            <person name="Armitage A.D."/>
            <person name="Nellist C.F."/>
            <person name="Bates H."/>
            <person name="Vickerstaff R.J."/>
            <person name="Harrison R.J."/>
        </authorList>
    </citation>
    <scope>NUCLEOTIDE SEQUENCE</scope>
    <source>
        <strain evidence="2">P421</strain>
    </source>
</reference>
<dbReference type="EMBL" id="RCMV01000745">
    <property type="protein sequence ID" value="KAG3213318.1"/>
    <property type="molecule type" value="Genomic_DNA"/>
</dbReference>
<evidence type="ECO:0000256" key="1">
    <source>
        <dbReference type="SAM" id="MobiDB-lite"/>
    </source>
</evidence>
<sequence length="114" mass="12430">MRPVSFAQGITEPDSVTTEVSAHTTQQPDIRVTQGGDERDGGDGESKEEVPAKSYSLLLIFQVVPRTNCHSQDDNEKYSVLESGNESEEEYLSELDVSDTDSGGSDSVDKDDDE</sequence>
<dbReference type="Proteomes" id="UP000251314">
    <property type="component" value="Unassembled WGS sequence"/>
</dbReference>
<dbReference type="EMBL" id="MJFZ01000147">
    <property type="protein sequence ID" value="RAW36163.1"/>
    <property type="molecule type" value="Genomic_DNA"/>
</dbReference>
<organism evidence="3 4">
    <name type="scientific">Phytophthora cactorum</name>
    <dbReference type="NCBI Taxonomy" id="29920"/>
    <lineage>
        <taxon>Eukaryota</taxon>
        <taxon>Sar</taxon>
        <taxon>Stramenopiles</taxon>
        <taxon>Oomycota</taxon>
        <taxon>Peronosporomycetes</taxon>
        <taxon>Peronosporales</taxon>
        <taxon>Peronosporaceae</taxon>
        <taxon>Phytophthora</taxon>
    </lineage>
</organism>
<feature type="compositionally biased region" description="Polar residues" evidence="1">
    <location>
        <begin position="14"/>
        <end position="28"/>
    </location>
</feature>
<evidence type="ECO:0000313" key="3">
    <source>
        <dbReference type="EMBL" id="RAW36163.1"/>
    </source>
</evidence>
<name>A0A329SHB9_9STRA</name>
<keyword evidence="4" id="KW-1185">Reference proteome</keyword>
<evidence type="ECO:0000313" key="2">
    <source>
        <dbReference type="EMBL" id="KAG3213318.1"/>
    </source>
</evidence>
<dbReference type="Proteomes" id="UP000760860">
    <property type="component" value="Unassembled WGS sequence"/>
</dbReference>
<feature type="region of interest" description="Disordered" evidence="1">
    <location>
        <begin position="1"/>
        <end position="51"/>
    </location>
</feature>
<feature type="compositionally biased region" description="Acidic residues" evidence="1">
    <location>
        <begin position="85"/>
        <end position="99"/>
    </location>
</feature>
<proteinExistence type="predicted"/>
<dbReference type="VEuPathDB" id="FungiDB:PC110_g7567"/>
<feature type="region of interest" description="Disordered" evidence="1">
    <location>
        <begin position="69"/>
        <end position="114"/>
    </location>
</feature>
<dbReference type="AlphaFoldDB" id="A0A329SHB9"/>